<reference evidence="6 7" key="2">
    <citation type="journal article" date="2011" name="Stand. Genomic Sci.">
        <title>Complete genome sequence of Ferroglobus placidus AEDII12DO.</title>
        <authorList>
            <person name="Anderson I."/>
            <person name="Risso C."/>
            <person name="Holmes D."/>
            <person name="Lucas S."/>
            <person name="Copeland A."/>
            <person name="Lapidus A."/>
            <person name="Cheng J.F."/>
            <person name="Bruce D."/>
            <person name="Goodwin L."/>
            <person name="Pitluck S."/>
            <person name="Saunders E."/>
            <person name="Brettin T."/>
            <person name="Detter J.C."/>
            <person name="Han C."/>
            <person name="Tapia R."/>
            <person name="Larimer F."/>
            <person name="Land M."/>
            <person name="Hauser L."/>
            <person name="Woyke T."/>
            <person name="Lovley D."/>
            <person name="Kyrpides N."/>
            <person name="Ivanova N."/>
        </authorList>
    </citation>
    <scope>NUCLEOTIDE SEQUENCE [LARGE SCALE GENOMIC DNA]</scope>
    <source>
        <strain evidence="7">DSM 10642 / AEDII12DO</strain>
    </source>
</reference>
<dbReference type="eggNOG" id="arCOG01091">
    <property type="taxonomic scope" value="Archaea"/>
</dbReference>
<proteinExistence type="predicted"/>
<keyword evidence="4 5" id="KW-0472">Membrane</keyword>
<dbReference type="Pfam" id="PF01988">
    <property type="entry name" value="VIT1"/>
    <property type="match status" value="2"/>
</dbReference>
<dbReference type="EMBL" id="CP001899">
    <property type="protein sequence ID" value="ADC65881.1"/>
    <property type="molecule type" value="Genomic_DNA"/>
</dbReference>
<evidence type="ECO:0000256" key="1">
    <source>
        <dbReference type="ARBA" id="ARBA00004127"/>
    </source>
</evidence>
<sequence>MKEEFTTQFVERQLVRGFIDGSLSTLGVVIGASGAEISIIIAAGIGGGVANGLSNIFGAFTAERIEEEMQIVKIEKAMLKNLKETEIYKRVRRRVLTRSLVDGASTIFGSIIVVLPFFFAIMLNASPFLATLVSIVLTTISLGLIGLYLGKLSKENLALSFAKMAAFGIVTAFISMLVEKGVHFALS</sequence>
<dbReference type="GO" id="GO:0030026">
    <property type="term" value="P:intracellular manganese ion homeostasis"/>
    <property type="evidence" value="ECO:0007669"/>
    <property type="project" value="InterPro"/>
</dbReference>
<dbReference type="GO" id="GO:0012505">
    <property type="term" value="C:endomembrane system"/>
    <property type="evidence" value="ECO:0007669"/>
    <property type="project" value="UniProtKB-SubCell"/>
</dbReference>
<dbReference type="KEGG" id="fpl:Ferp_1737"/>
<feature type="transmembrane region" description="Helical" evidence="5">
    <location>
        <begin position="128"/>
        <end position="150"/>
    </location>
</feature>
<evidence type="ECO:0000256" key="5">
    <source>
        <dbReference type="SAM" id="Phobius"/>
    </source>
</evidence>
<dbReference type="InterPro" id="IPR008217">
    <property type="entry name" value="Ccc1_fam"/>
</dbReference>
<feature type="transmembrane region" description="Helical" evidence="5">
    <location>
        <begin position="157"/>
        <end position="178"/>
    </location>
</feature>
<evidence type="ECO:0000313" key="6">
    <source>
        <dbReference type="EMBL" id="ADC65881.1"/>
    </source>
</evidence>
<keyword evidence="7" id="KW-1185">Reference proteome</keyword>
<evidence type="ECO:0000256" key="2">
    <source>
        <dbReference type="ARBA" id="ARBA00022692"/>
    </source>
</evidence>
<organism evidence="6 7">
    <name type="scientific">Ferroglobus placidus (strain DSM 10642 / AEDII12DO)</name>
    <dbReference type="NCBI Taxonomy" id="589924"/>
    <lineage>
        <taxon>Archaea</taxon>
        <taxon>Methanobacteriati</taxon>
        <taxon>Methanobacteriota</taxon>
        <taxon>Archaeoglobi</taxon>
        <taxon>Archaeoglobales</taxon>
        <taxon>Archaeoglobaceae</taxon>
        <taxon>Ferroglobus</taxon>
    </lineage>
</organism>
<reference evidence="7" key="1">
    <citation type="submission" date="2010-02" db="EMBL/GenBank/DDBJ databases">
        <title>Complete sequence of Ferroglobus placidus DSM 10642.</title>
        <authorList>
            <consortium name="US DOE Joint Genome Institute"/>
            <person name="Lucas S."/>
            <person name="Copeland A."/>
            <person name="Lapidus A."/>
            <person name="Cheng J.-F."/>
            <person name="Bruce D."/>
            <person name="Goodwin L."/>
            <person name="Pitluck S."/>
            <person name="Saunders E."/>
            <person name="Brettin T."/>
            <person name="Detter J.C."/>
            <person name="Han C."/>
            <person name="Tapia R."/>
            <person name="Larimer F."/>
            <person name="Land M."/>
            <person name="Hauser L."/>
            <person name="Kyrpides N."/>
            <person name="Ivanova N."/>
            <person name="Holmes D."/>
            <person name="Lovley D."/>
            <person name="Kyrpides N."/>
            <person name="Anderson I.J."/>
            <person name="Woyke T."/>
        </authorList>
    </citation>
    <scope>NUCLEOTIDE SEQUENCE [LARGE SCALE GENOMIC DNA]</scope>
    <source>
        <strain evidence="7">DSM 10642 / AEDII12DO</strain>
    </source>
</reference>
<dbReference type="AlphaFoldDB" id="D3RZG8"/>
<evidence type="ECO:0000313" key="7">
    <source>
        <dbReference type="Proteomes" id="UP000002613"/>
    </source>
</evidence>
<name>D3RZG8_FERPA</name>
<keyword evidence="2 5" id="KW-0812">Transmembrane</keyword>
<dbReference type="Proteomes" id="UP000002613">
    <property type="component" value="Chromosome"/>
</dbReference>
<evidence type="ECO:0008006" key="8">
    <source>
        <dbReference type="Google" id="ProtNLM"/>
    </source>
</evidence>
<dbReference type="InterPro" id="IPR006682">
    <property type="entry name" value="CHP00267"/>
</dbReference>
<evidence type="ECO:0000256" key="4">
    <source>
        <dbReference type="ARBA" id="ARBA00023136"/>
    </source>
</evidence>
<dbReference type="GO" id="GO:0005384">
    <property type="term" value="F:manganese ion transmembrane transporter activity"/>
    <property type="evidence" value="ECO:0007669"/>
    <property type="project" value="InterPro"/>
</dbReference>
<dbReference type="STRING" id="589924.Ferp_1737"/>
<dbReference type="NCBIfam" id="TIGR00267">
    <property type="entry name" value="TIGR00267 family protein"/>
    <property type="match status" value="1"/>
</dbReference>
<accession>D3RZG8</accession>
<evidence type="ECO:0000256" key="3">
    <source>
        <dbReference type="ARBA" id="ARBA00022989"/>
    </source>
</evidence>
<dbReference type="HOGENOM" id="CLU_111441_1_0_2"/>
<comment type="subcellular location">
    <subcellularLocation>
        <location evidence="1">Endomembrane system</location>
        <topology evidence="1">Multi-pass membrane protein</topology>
    </subcellularLocation>
</comment>
<gene>
    <name evidence="6" type="ordered locus">Ferp_1737</name>
</gene>
<keyword evidence="3 5" id="KW-1133">Transmembrane helix</keyword>
<protein>
    <recommendedName>
        <fullName evidence="8">TIGR00267 family protein</fullName>
    </recommendedName>
</protein>
<feature type="transmembrane region" description="Helical" evidence="5">
    <location>
        <begin position="99"/>
        <end position="122"/>
    </location>
</feature>
<dbReference type="PaxDb" id="589924-Ferp_1737"/>